<keyword evidence="3" id="KW-1185">Reference proteome</keyword>
<organism evidence="2 3">
    <name type="scientific">Hypsibius exemplaris</name>
    <name type="common">Freshwater tardigrade</name>
    <dbReference type="NCBI Taxonomy" id="2072580"/>
    <lineage>
        <taxon>Eukaryota</taxon>
        <taxon>Metazoa</taxon>
        <taxon>Ecdysozoa</taxon>
        <taxon>Tardigrada</taxon>
        <taxon>Eutardigrada</taxon>
        <taxon>Parachela</taxon>
        <taxon>Hypsibioidea</taxon>
        <taxon>Hypsibiidae</taxon>
        <taxon>Hypsibius</taxon>
    </lineage>
</organism>
<dbReference type="AlphaFoldDB" id="A0A1W0WBW9"/>
<name>A0A1W0WBW9_HYPEX</name>
<comment type="caution">
    <text evidence="2">The sequence shown here is derived from an EMBL/GenBank/DDBJ whole genome shotgun (WGS) entry which is preliminary data.</text>
</comment>
<keyword evidence="1" id="KW-0812">Transmembrane</keyword>
<dbReference type="OrthoDB" id="10622132at2759"/>
<dbReference type="Gene3D" id="1.20.1070.10">
    <property type="entry name" value="Rhodopsin 7-helix transmembrane proteins"/>
    <property type="match status" value="1"/>
</dbReference>
<keyword evidence="1" id="KW-1133">Transmembrane helix</keyword>
<evidence type="ECO:0000313" key="3">
    <source>
        <dbReference type="Proteomes" id="UP000192578"/>
    </source>
</evidence>
<feature type="transmembrane region" description="Helical" evidence="1">
    <location>
        <begin position="76"/>
        <end position="96"/>
    </location>
</feature>
<reference evidence="3" key="1">
    <citation type="submission" date="2017-01" db="EMBL/GenBank/DDBJ databases">
        <title>Comparative genomics of anhydrobiosis in the tardigrade Hypsibius dujardini.</title>
        <authorList>
            <person name="Yoshida Y."/>
            <person name="Koutsovoulos G."/>
            <person name="Laetsch D."/>
            <person name="Stevens L."/>
            <person name="Kumar S."/>
            <person name="Horikawa D."/>
            <person name="Ishino K."/>
            <person name="Komine S."/>
            <person name="Tomita M."/>
            <person name="Blaxter M."/>
            <person name="Arakawa K."/>
        </authorList>
    </citation>
    <scope>NUCLEOTIDE SEQUENCE [LARGE SCALE GENOMIC DNA]</scope>
    <source>
        <strain evidence="3">Z151</strain>
    </source>
</reference>
<evidence type="ECO:0000313" key="2">
    <source>
        <dbReference type="EMBL" id="OQV12704.1"/>
    </source>
</evidence>
<dbReference type="SUPFAM" id="SSF81321">
    <property type="entry name" value="Family A G protein-coupled receptor-like"/>
    <property type="match status" value="1"/>
</dbReference>
<feature type="transmembrane region" description="Helical" evidence="1">
    <location>
        <begin position="25"/>
        <end position="42"/>
    </location>
</feature>
<gene>
    <name evidence="2" type="ORF">BV898_13025</name>
</gene>
<dbReference type="EMBL" id="MTYJ01000138">
    <property type="protein sequence ID" value="OQV12704.1"/>
    <property type="molecule type" value="Genomic_DNA"/>
</dbReference>
<sequence length="183" mass="20984">MALLPLGYCASLAEGIFGLFLTSMRFYVPYAITGGAAVLLLWQTRRGRPRAMNQTEDDRRRQQVVLRRIRMARMMLLIFLWAGLCNIPGNVTAVGFPRLFSQNPVSALWMRTCLVCQYAFTPFILFLCNAEYRKRLGYIFRGGRVTPDDYVEARPNAISNRTDRANLKTVSYSVRDKSLHFDV</sequence>
<keyword evidence="1" id="KW-0472">Membrane</keyword>
<proteinExistence type="predicted"/>
<dbReference type="Proteomes" id="UP000192578">
    <property type="component" value="Unassembled WGS sequence"/>
</dbReference>
<evidence type="ECO:0000256" key="1">
    <source>
        <dbReference type="SAM" id="Phobius"/>
    </source>
</evidence>
<accession>A0A1W0WBW9</accession>
<feature type="transmembrane region" description="Helical" evidence="1">
    <location>
        <begin position="108"/>
        <end position="128"/>
    </location>
</feature>
<evidence type="ECO:0008006" key="4">
    <source>
        <dbReference type="Google" id="ProtNLM"/>
    </source>
</evidence>
<protein>
    <recommendedName>
        <fullName evidence="4">G-protein coupled receptors family 1 profile domain-containing protein</fullName>
    </recommendedName>
</protein>